<keyword evidence="2" id="KW-0731">Sigma factor</keyword>
<dbReference type="Gene3D" id="1.10.10.10">
    <property type="entry name" value="Winged helix-like DNA-binding domain superfamily/Winged helix DNA-binding domain"/>
    <property type="match status" value="1"/>
</dbReference>
<dbReference type="EMBL" id="JAQIFT010000040">
    <property type="protein sequence ID" value="MDA3731653.1"/>
    <property type="molecule type" value="Genomic_DNA"/>
</dbReference>
<evidence type="ECO:0000256" key="1">
    <source>
        <dbReference type="ARBA" id="ARBA00023015"/>
    </source>
</evidence>
<dbReference type="PRINTS" id="PR00046">
    <property type="entry name" value="SIGMA70FCT"/>
</dbReference>
<keyword evidence="3" id="KW-0238">DNA-binding</keyword>
<organism evidence="6 7">
    <name type="scientific">Holtiella tumoricola</name>
    <dbReference type="NCBI Taxonomy" id="3018743"/>
    <lineage>
        <taxon>Bacteria</taxon>
        <taxon>Bacillati</taxon>
        <taxon>Bacillota</taxon>
        <taxon>Clostridia</taxon>
        <taxon>Lachnospirales</taxon>
        <taxon>Cellulosilyticaceae</taxon>
        <taxon>Holtiella</taxon>
    </lineage>
</organism>
<dbReference type="InterPro" id="IPR050239">
    <property type="entry name" value="Sigma-70_RNA_pol_init_factors"/>
</dbReference>
<dbReference type="InterPro" id="IPR013324">
    <property type="entry name" value="RNA_pol_sigma_r3/r4-like"/>
</dbReference>
<dbReference type="GO" id="GO:0003677">
    <property type="term" value="F:DNA binding"/>
    <property type="evidence" value="ECO:0007669"/>
    <property type="project" value="UniProtKB-KW"/>
</dbReference>
<dbReference type="GO" id="GO:0006352">
    <property type="term" value="P:DNA-templated transcription initiation"/>
    <property type="evidence" value="ECO:0007669"/>
    <property type="project" value="InterPro"/>
</dbReference>
<dbReference type="GO" id="GO:0016987">
    <property type="term" value="F:sigma factor activity"/>
    <property type="evidence" value="ECO:0007669"/>
    <property type="project" value="UniProtKB-KW"/>
</dbReference>
<feature type="domain" description="RNA polymerase sigma-70 region 2" evidence="5">
    <location>
        <begin position="22"/>
        <end position="94"/>
    </location>
</feature>
<evidence type="ECO:0000313" key="6">
    <source>
        <dbReference type="EMBL" id="MDA3731653.1"/>
    </source>
</evidence>
<evidence type="ECO:0000313" key="7">
    <source>
        <dbReference type="Proteomes" id="UP001169242"/>
    </source>
</evidence>
<keyword evidence="4" id="KW-0804">Transcription</keyword>
<evidence type="ECO:0000259" key="5">
    <source>
        <dbReference type="Pfam" id="PF04542"/>
    </source>
</evidence>
<evidence type="ECO:0000256" key="4">
    <source>
        <dbReference type="ARBA" id="ARBA00023163"/>
    </source>
</evidence>
<evidence type="ECO:0000256" key="3">
    <source>
        <dbReference type="ARBA" id="ARBA00023125"/>
    </source>
</evidence>
<dbReference type="AlphaFoldDB" id="A0AA42DN11"/>
<dbReference type="InterPro" id="IPR013325">
    <property type="entry name" value="RNA_pol_sigma_r2"/>
</dbReference>
<dbReference type="InterPro" id="IPR036388">
    <property type="entry name" value="WH-like_DNA-bd_sf"/>
</dbReference>
<protein>
    <submittedName>
        <fullName evidence="6">Sigma-70 family RNA polymerase sigma factor</fullName>
    </submittedName>
</protein>
<reference evidence="6" key="1">
    <citation type="journal article" date="2023" name="Int. J. Syst. Evol. Microbiol.">
        <title>&lt;i&gt;Holtiella tumoricola&lt;/i&gt; gen. nov. sp. nov., isolated from a human clinical sample.</title>
        <authorList>
            <person name="Allen-Vercoe E."/>
            <person name="Daigneault M.C."/>
            <person name="Vancuren S.J."/>
            <person name="Cochrane K."/>
            <person name="O'Neal L.L."/>
            <person name="Sankaranarayanan K."/>
            <person name="Lawson P.A."/>
        </authorList>
    </citation>
    <scope>NUCLEOTIDE SEQUENCE</scope>
    <source>
        <strain evidence="6">CC70A</strain>
    </source>
</reference>
<keyword evidence="7" id="KW-1185">Reference proteome</keyword>
<comment type="caution">
    <text evidence="6">The sequence shown here is derived from an EMBL/GenBank/DDBJ whole genome shotgun (WGS) entry which is preliminary data.</text>
</comment>
<keyword evidence="1" id="KW-0805">Transcription regulation</keyword>
<dbReference type="InterPro" id="IPR000943">
    <property type="entry name" value="RNA_pol_sigma70"/>
</dbReference>
<sequence>MTNEELVREYQAGNHKVMDSIIKQNEKMVRKLVSKFYTDKINAIDAEDLYQEGCIGLMRACEKYDFTNQSAAKFIHYAVYWVYEGIYRYIQKNKTNEEISLNVKNESGEEEIIDKIIDDEEYFVKAEDSMYYKEVRKELGEALDNELTLDEKTIVKLHYGWDSNPLSIKELSYTYRMNTDEIVKINRVSLSKLRNSSWGRRERLYRGRY</sequence>
<dbReference type="InterPro" id="IPR007627">
    <property type="entry name" value="RNA_pol_sigma70_r2"/>
</dbReference>
<dbReference type="NCBIfam" id="TIGR02937">
    <property type="entry name" value="sigma70-ECF"/>
    <property type="match status" value="1"/>
</dbReference>
<name>A0AA42DN11_9FIRM</name>
<accession>A0AA42DN11</accession>
<proteinExistence type="predicted"/>
<dbReference type="Pfam" id="PF04542">
    <property type="entry name" value="Sigma70_r2"/>
    <property type="match status" value="1"/>
</dbReference>
<dbReference type="InterPro" id="IPR014284">
    <property type="entry name" value="RNA_pol_sigma-70_dom"/>
</dbReference>
<dbReference type="RefSeq" id="WP_271012015.1">
    <property type="nucleotide sequence ID" value="NZ_JAQIFT010000040.1"/>
</dbReference>
<dbReference type="PANTHER" id="PTHR30603">
    <property type="entry name" value="RNA POLYMERASE SIGMA FACTOR RPO"/>
    <property type="match status" value="1"/>
</dbReference>
<dbReference type="Proteomes" id="UP001169242">
    <property type="component" value="Unassembled WGS sequence"/>
</dbReference>
<dbReference type="SUPFAM" id="SSF88946">
    <property type="entry name" value="Sigma2 domain of RNA polymerase sigma factors"/>
    <property type="match status" value="1"/>
</dbReference>
<dbReference type="PANTHER" id="PTHR30603:SF17">
    <property type="entry name" value="RNA POLYMERASE SIGMA-G FACTOR"/>
    <property type="match status" value="1"/>
</dbReference>
<dbReference type="SUPFAM" id="SSF88659">
    <property type="entry name" value="Sigma3 and sigma4 domains of RNA polymerase sigma factors"/>
    <property type="match status" value="1"/>
</dbReference>
<evidence type="ECO:0000256" key="2">
    <source>
        <dbReference type="ARBA" id="ARBA00023082"/>
    </source>
</evidence>
<dbReference type="Gene3D" id="1.20.120.1810">
    <property type="match status" value="1"/>
</dbReference>
<gene>
    <name evidence="6" type="ORF">PBV87_09210</name>
</gene>